<comment type="function">
    <text evidence="2">Required for morphogenesis under gluconeogenic growth conditions.</text>
</comment>
<dbReference type="HAMAP" id="MF_00973">
    <property type="entry name" value="Gluconeogen_factor"/>
    <property type="match status" value="1"/>
</dbReference>
<keyword evidence="1 2" id="KW-0963">Cytoplasm</keyword>
<protein>
    <recommendedName>
        <fullName evidence="2">Putative gluconeogenesis factor</fullName>
    </recommendedName>
</protein>
<name>A0ABQ5Q1X4_9BACT</name>
<dbReference type="InterPro" id="IPR010119">
    <property type="entry name" value="Gluconeogen_factor"/>
</dbReference>
<dbReference type="PANTHER" id="PTHR30135:SF3">
    <property type="entry name" value="GLUCONEOGENESIS FACTOR-RELATED"/>
    <property type="match status" value="1"/>
</dbReference>
<dbReference type="Pfam" id="PF01933">
    <property type="entry name" value="CofD"/>
    <property type="match status" value="1"/>
</dbReference>
<comment type="subcellular location">
    <subcellularLocation>
        <location evidence="2">Cytoplasm</location>
    </subcellularLocation>
</comment>
<organism evidence="3 4">
    <name type="scientific">Geothrix rubra</name>
    <dbReference type="NCBI Taxonomy" id="2927977"/>
    <lineage>
        <taxon>Bacteria</taxon>
        <taxon>Pseudomonadati</taxon>
        <taxon>Acidobacteriota</taxon>
        <taxon>Holophagae</taxon>
        <taxon>Holophagales</taxon>
        <taxon>Holophagaceae</taxon>
        <taxon>Geothrix</taxon>
    </lineage>
</organism>
<gene>
    <name evidence="3" type="ORF">GETHPA_01810</name>
</gene>
<evidence type="ECO:0000256" key="1">
    <source>
        <dbReference type="ARBA" id="ARBA00022490"/>
    </source>
</evidence>
<evidence type="ECO:0000313" key="4">
    <source>
        <dbReference type="Proteomes" id="UP001165089"/>
    </source>
</evidence>
<dbReference type="PANTHER" id="PTHR30135">
    <property type="entry name" value="UNCHARACTERIZED PROTEIN YVCK-RELATED"/>
    <property type="match status" value="1"/>
</dbReference>
<comment type="caution">
    <text evidence="3">The sequence shown here is derived from an EMBL/GenBank/DDBJ whole genome shotgun (WGS) entry which is preliminary data.</text>
</comment>
<dbReference type="RefSeq" id="WP_285722193.1">
    <property type="nucleotide sequence ID" value="NZ_BSDD01000001.1"/>
</dbReference>
<comment type="similarity">
    <text evidence="2">Belongs to the gluconeogenesis factor family.</text>
</comment>
<keyword evidence="4" id="KW-1185">Reference proteome</keyword>
<dbReference type="EMBL" id="BSDD01000001">
    <property type="protein sequence ID" value="GLH68648.1"/>
    <property type="molecule type" value="Genomic_DNA"/>
</dbReference>
<dbReference type="InterPro" id="IPR002882">
    <property type="entry name" value="CofD"/>
</dbReference>
<proteinExistence type="inferred from homology"/>
<evidence type="ECO:0000313" key="3">
    <source>
        <dbReference type="EMBL" id="GLH68648.1"/>
    </source>
</evidence>
<reference evidence="3 4" key="1">
    <citation type="journal article" date="2023" name="Antonie Van Leeuwenhoek">
        <title>Mesoterricola silvestris gen. nov., sp. nov., Mesoterricola sediminis sp. nov., Geothrix oryzae sp. nov., Geothrix edaphica sp. nov., Geothrix rubra sp. nov., and Geothrix limicola sp. nov., six novel members of Acidobacteriota isolated from soils.</title>
        <authorList>
            <person name="Itoh H."/>
            <person name="Sugisawa Y."/>
            <person name="Mise K."/>
            <person name="Xu Z."/>
            <person name="Kuniyasu M."/>
            <person name="Ushijima N."/>
            <person name="Kawano K."/>
            <person name="Kobayashi E."/>
            <person name="Shiratori Y."/>
            <person name="Masuda Y."/>
            <person name="Senoo K."/>
        </authorList>
    </citation>
    <scope>NUCLEOTIDE SEQUENCE [LARGE SCALE GENOMIC DNA]</scope>
    <source>
        <strain evidence="3 4">Red803</strain>
    </source>
</reference>
<dbReference type="InterPro" id="IPR038136">
    <property type="entry name" value="CofD-like_dom_sf"/>
</dbReference>
<sequence length="334" mass="35538">MAEEPRQPPHADQPLRVVALGGGTGLAALLGALKREASRGRDPWTLTGIVTVSDNGGSSGRLREELGGIPPGDLRNCLSALTQEASPLSDLLGYRFKGDGSLAGHSLGNLMLWALADLTGDWVRAIRQLSNVLVTVGRLYPSTVVPVTLCAEDWEGVRHVGETAVGACHPPISRLWLEPRSAEPLPEAVLALLRADLVILSPGSLYTSTIANLLLPELQEAIGFSGAPVLYVANLMTEPGESAGLDLEDHLVAISSFGKVRISGTIVNSTPAPGDLVQRYREEGGEPLSSMADRIMGVPIFPYPLLDPEARVARHHPDLLNRAIREVIPRLPVG</sequence>
<dbReference type="NCBIfam" id="TIGR01826">
    <property type="entry name" value="CofD_related"/>
    <property type="match status" value="1"/>
</dbReference>
<dbReference type="CDD" id="cd07187">
    <property type="entry name" value="YvcK_like"/>
    <property type="match status" value="1"/>
</dbReference>
<accession>A0ABQ5Q1X4</accession>
<dbReference type="Proteomes" id="UP001165089">
    <property type="component" value="Unassembled WGS sequence"/>
</dbReference>
<dbReference type="Gene3D" id="3.40.50.10680">
    <property type="entry name" value="CofD-like domains"/>
    <property type="match status" value="1"/>
</dbReference>
<evidence type="ECO:0000256" key="2">
    <source>
        <dbReference type="HAMAP-Rule" id="MF_00973"/>
    </source>
</evidence>
<dbReference type="SUPFAM" id="SSF142338">
    <property type="entry name" value="CofD-like"/>
    <property type="match status" value="1"/>
</dbReference>